<evidence type="ECO:0000313" key="2">
    <source>
        <dbReference type="Proteomes" id="UP000092544"/>
    </source>
</evidence>
<organism evidence="1 2">
    <name type="scientific">Marinomonas spartinae</name>
    <dbReference type="NCBI Taxonomy" id="1792290"/>
    <lineage>
        <taxon>Bacteria</taxon>
        <taxon>Pseudomonadati</taxon>
        <taxon>Pseudomonadota</taxon>
        <taxon>Gammaproteobacteria</taxon>
        <taxon>Oceanospirillales</taxon>
        <taxon>Oceanospirillaceae</taxon>
        <taxon>Marinomonas</taxon>
    </lineage>
</organism>
<dbReference type="Proteomes" id="UP000092544">
    <property type="component" value="Unassembled WGS sequence"/>
</dbReference>
<keyword evidence="2" id="KW-1185">Reference proteome</keyword>
<name>A0A1A8TNF6_9GAMM</name>
<sequence length="119" mass="13159">MEIIDSTTHLVMKSALNAGFIVYCRYGLPHLVCLPINRPDDPLLSPAFTHLKVSNGYFAAQFFSTLHPRLNNTNIVSTLYLHVTASNASISDLTSEGMIDELAYFVASGKLLVIPLYEQ</sequence>
<accession>A0A1A8TNF6</accession>
<dbReference type="EMBL" id="FLOB01000008">
    <property type="protein sequence ID" value="SBS34744.1"/>
    <property type="molecule type" value="Genomic_DNA"/>
</dbReference>
<evidence type="ECO:0000313" key="1">
    <source>
        <dbReference type="EMBL" id="SBS34744.1"/>
    </source>
</evidence>
<dbReference type="RefSeq" id="WP_067018115.1">
    <property type="nucleotide sequence ID" value="NZ_FLOB01000008.1"/>
</dbReference>
<proteinExistence type="predicted"/>
<dbReference type="STRING" id="1792290.MSP8886_03157"/>
<dbReference type="OrthoDB" id="6298192at2"/>
<reference evidence="1 2" key="1">
    <citation type="submission" date="2016-06" db="EMBL/GenBank/DDBJ databases">
        <authorList>
            <person name="Kjaerup R.B."/>
            <person name="Dalgaard T.S."/>
            <person name="Juul-Madsen H.R."/>
        </authorList>
    </citation>
    <scope>NUCLEOTIDE SEQUENCE [LARGE SCALE GENOMIC DNA]</scope>
    <source>
        <strain evidence="1 2">CECT 8886</strain>
    </source>
</reference>
<protein>
    <submittedName>
        <fullName evidence="1">Uncharacterized protein</fullName>
    </submittedName>
</protein>
<gene>
    <name evidence="1" type="ORF">MSP8886_03157</name>
</gene>
<dbReference type="AlphaFoldDB" id="A0A1A8TNF6"/>